<dbReference type="PANTHER" id="PTHR34072:SF45">
    <property type="entry name" value="REVERSE TRANSCRIPTASE DOMAIN-CONTAINING PROTEIN-RELATED"/>
    <property type="match status" value="1"/>
</dbReference>
<dbReference type="SUPFAM" id="SSF53098">
    <property type="entry name" value="Ribonuclease H-like"/>
    <property type="match status" value="1"/>
</dbReference>
<dbReference type="EMBL" id="JACGWJ010000032">
    <property type="protein sequence ID" value="KAL0297604.1"/>
    <property type="molecule type" value="Genomic_DNA"/>
</dbReference>
<evidence type="ECO:0000256" key="1">
    <source>
        <dbReference type="SAM" id="MobiDB-lite"/>
    </source>
</evidence>
<organism evidence="4">
    <name type="scientific">Sesamum radiatum</name>
    <name type="common">Black benniseed</name>
    <dbReference type="NCBI Taxonomy" id="300843"/>
    <lineage>
        <taxon>Eukaryota</taxon>
        <taxon>Viridiplantae</taxon>
        <taxon>Streptophyta</taxon>
        <taxon>Embryophyta</taxon>
        <taxon>Tracheophyta</taxon>
        <taxon>Spermatophyta</taxon>
        <taxon>Magnoliopsida</taxon>
        <taxon>eudicotyledons</taxon>
        <taxon>Gunneridae</taxon>
        <taxon>Pentapetalae</taxon>
        <taxon>asterids</taxon>
        <taxon>lamiids</taxon>
        <taxon>Lamiales</taxon>
        <taxon>Pedaliaceae</taxon>
        <taxon>Sesamum</taxon>
    </lineage>
</organism>
<dbReference type="AlphaFoldDB" id="A0AAW2JSP0"/>
<reference evidence="4" key="2">
    <citation type="journal article" date="2024" name="Plant">
        <title>Genomic evolution and insights into agronomic trait innovations of Sesamum species.</title>
        <authorList>
            <person name="Miao H."/>
            <person name="Wang L."/>
            <person name="Qu L."/>
            <person name="Liu H."/>
            <person name="Sun Y."/>
            <person name="Le M."/>
            <person name="Wang Q."/>
            <person name="Wei S."/>
            <person name="Zheng Y."/>
            <person name="Lin W."/>
            <person name="Duan Y."/>
            <person name="Cao H."/>
            <person name="Xiong S."/>
            <person name="Wang X."/>
            <person name="Wei L."/>
            <person name="Li C."/>
            <person name="Ma Q."/>
            <person name="Ju M."/>
            <person name="Zhao R."/>
            <person name="Li G."/>
            <person name="Mu C."/>
            <person name="Tian Q."/>
            <person name="Mei H."/>
            <person name="Zhang T."/>
            <person name="Gao T."/>
            <person name="Zhang H."/>
        </authorList>
    </citation>
    <scope>NUCLEOTIDE SEQUENCE</scope>
    <source>
        <strain evidence="4">G02</strain>
    </source>
</reference>
<reference evidence="4" key="1">
    <citation type="submission" date="2020-06" db="EMBL/GenBank/DDBJ databases">
        <authorList>
            <person name="Li T."/>
            <person name="Hu X."/>
            <person name="Zhang T."/>
            <person name="Song X."/>
            <person name="Zhang H."/>
            <person name="Dai N."/>
            <person name="Sheng W."/>
            <person name="Hou X."/>
            <person name="Wei L."/>
        </authorList>
    </citation>
    <scope>NUCLEOTIDE SEQUENCE</scope>
    <source>
        <strain evidence="4">G02</strain>
        <tissue evidence="4">Leaf</tissue>
    </source>
</reference>
<dbReference type="SUPFAM" id="SSF56672">
    <property type="entry name" value="DNA/RNA polymerases"/>
    <property type="match status" value="1"/>
</dbReference>
<feature type="region of interest" description="Disordered" evidence="1">
    <location>
        <begin position="372"/>
        <end position="393"/>
    </location>
</feature>
<dbReference type="InterPro" id="IPR041577">
    <property type="entry name" value="RT_RNaseH_2"/>
</dbReference>
<feature type="domain" description="Tf2-1-like SH3-like" evidence="3">
    <location>
        <begin position="236"/>
        <end position="285"/>
    </location>
</feature>
<evidence type="ECO:0000313" key="4">
    <source>
        <dbReference type="EMBL" id="KAL0297604.1"/>
    </source>
</evidence>
<dbReference type="InterPro" id="IPR056924">
    <property type="entry name" value="SH3_Tf2-1"/>
</dbReference>
<gene>
    <name evidence="4" type="ORF">Sradi_6812500</name>
</gene>
<dbReference type="InterPro" id="IPR043502">
    <property type="entry name" value="DNA/RNA_pol_sf"/>
</dbReference>
<evidence type="ECO:0000259" key="3">
    <source>
        <dbReference type="Pfam" id="PF24626"/>
    </source>
</evidence>
<dbReference type="Pfam" id="PF24626">
    <property type="entry name" value="SH3_Tf2-1"/>
    <property type="match status" value="1"/>
</dbReference>
<dbReference type="GO" id="GO:0003676">
    <property type="term" value="F:nucleic acid binding"/>
    <property type="evidence" value="ECO:0007669"/>
    <property type="project" value="InterPro"/>
</dbReference>
<feature type="domain" description="Reverse transcriptase/retrotransposon-derived protein RNase H-like" evidence="2">
    <location>
        <begin position="7"/>
        <end position="65"/>
    </location>
</feature>
<accession>A0AAW2JSP0</accession>
<protein>
    <submittedName>
        <fullName evidence="4">Uncharacterized protein</fullName>
    </submittedName>
</protein>
<dbReference type="PANTHER" id="PTHR34072">
    <property type="entry name" value="ENZYMATIC POLYPROTEIN-RELATED"/>
    <property type="match status" value="1"/>
</dbReference>
<comment type="caution">
    <text evidence="4">The sequence shown here is derived from an EMBL/GenBank/DDBJ whole genome shotgun (WGS) entry which is preliminary data.</text>
</comment>
<evidence type="ECO:0000259" key="2">
    <source>
        <dbReference type="Pfam" id="PF17919"/>
    </source>
</evidence>
<name>A0AAW2JSP0_SESRA</name>
<dbReference type="InterPro" id="IPR036397">
    <property type="entry name" value="RNaseH_sf"/>
</dbReference>
<dbReference type="InterPro" id="IPR012337">
    <property type="entry name" value="RNaseH-like_sf"/>
</dbReference>
<sequence>MATAPVALLDFTQIFVVETGACGKGIGAILMQEGKPIAYLSKALVAKNLGLSTYEKKFLALLLASYEVQYKKGNANRAADALSRLEYEKVEAHSNAITTQLPLWMQEVQVSYQGDTSSQTIIQAKTINAVPFPDYEYEVGILRRGGKIWVENNGGIREKVIKSLHDSALGGLPNSEGKDSILVVVDRLTKYSHFLAPKHLYTATSIANIFFDNIYKLHGLQVSIVTDKDKPYRQTSVSLLKQLKLSTKYFSPYKVIEEVGRVAYKLELPSGSKFHPAFHVLLLKKKIGAKYFSSENLPEFVEEVFKGQSSQEGERNIVFSSQNATIEESRPIGEINMSRLIEGAPGIGGKLKIATPDDTVLKELGLDQLEEGIGDFDSGNPSQIKPTMGHMDG</sequence>
<dbReference type="Gene3D" id="3.30.420.10">
    <property type="entry name" value="Ribonuclease H-like superfamily/Ribonuclease H"/>
    <property type="match status" value="1"/>
</dbReference>
<proteinExistence type="predicted"/>
<dbReference type="Pfam" id="PF17919">
    <property type="entry name" value="RT_RNaseH_2"/>
    <property type="match status" value="1"/>
</dbReference>